<accession>A0A6S6TUI7</accession>
<name>A0A6S6TUI7_9BACT</name>
<evidence type="ECO:0000313" key="1">
    <source>
        <dbReference type="EMBL" id="CAA6826271.1"/>
    </source>
</evidence>
<evidence type="ECO:0000313" key="2">
    <source>
        <dbReference type="EMBL" id="CAA6827291.1"/>
    </source>
</evidence>
<feature type="non-terminal residue" evidence="1">
    <location>
        <position position="42"/>
    </location>
</feature>
<sequence length="42" mass="4920">MSKEIYTPNPNFAKGAAIDSMDAYWNLQNKAIEDYEGFWKDF</sequence>
<dbReference type="EMBL" id="CACVAS010000147">
    <property type="protein sequence ID" value="CAA6827291.1"/>
    <property type="molecule type" value="Genomic_DNA"/>
</dbReference>
<gene>
    <name evidence="1" type="ORF">HELGO_WM1550</name>
    <name evidence="2" type="ORF">HELGO_WM1733</name>
</gene>
<protein>
    <recommendedName>
        <fullName evidence="3">Acetyl-coenzyme A synthetase N-terminal domain-containing protein</fullName>
    </recommendedName>
</protein>
<evidence type="ECO:0008006" key="3">
    <source>
        <dbReference type="Google" id="ProtNLM"/>
    </source>
</evidence>
<proteinExistence type="predicted"/>
<reference evidence="1" key="1">
    <citation type="submission" date="2020-01" db="EMBL/GenBank/DDBJ databases">
        <authorList>
            <person name="Meier V. D."/>
            <person name="Meier V D."/>
        </authorList>
    </citation>
    <scope>NUCLEOTIDE SEQUENCE</scope>
    <source>
        <strain evidence="1">HLG_WM_MAG_01</strain>
    </source>
</reference>
<dbReference type="EMBL" id="CACVAS010000147">
    <property type="protein sequence ID" value="CAA6826271.1"/>
    <property type="molecule type" value="Genomic_DNA"/>
</dbReference>
<organism evidence="1">
    <name type="scientific">uncultured Sulfurovum sp</name>
    <dbReference type="NCBI Taxonomy" id="269237"/>
    <lineage>
        <taxon>Bacteria</taxon>
        <taxon>Pseudomonadati</taxon>
        <taxon>Campylobacterota</taxon>
        <taxon>Epsilonproteobacteria</taxon>
        <taxon>Campylobacterales</taxon>
        <taxon>Sulfurovaceae</taxon>
        <taxon>Sulfurovum</taxon>
        <taxon>environmental samples</taxon>
    </lineage>
</organism>
<dbReference type="AlphaFoldDB" id="A0A6S6TUI7"/>